<comment type="caution">
    <text evidence="1">The sequence shown here is derived from an EMBL/GenBank/DDBJ whole genome shotgun (WGS) entry which is preliminary data.</text>
</comment>
<proteinExistence type="predicted"/>
<dbReference type="RefSeq" id="WP_205782994.1">
    <property type="nucleotide sequence ID" value="NZ_JBEWCH010000025.1"/>
</dbReference>
<evidence type="ECO:0000313" key="2">
    <source>
        <dbReference type="Proteomes" id="UP001548587"/>
    </source>
</evidence>
<name>A0ABV2CGA5_9BURK</name>
<keyword evidence="2" id="KW-1185">Reference proteome</keyword>
<accession>A0ABV2CGA5</accession>
<reference evidence="1 2" key="1">
    <citation type="submission" date="2024-06" db="EMBL/GenBank/DDBJ databases">
        <title>Burkholderia sola in Mexico.</title>
        <authorList>
            <person name="Estrada P."/>
        </authorList>
    </citation>
    <scope>NUCLEOTIDE SEQUENCE [LARGE SCALE GENOMIC DNA]</scope>
    <source>
        <strain evidence="1 2">CpTa8-5</strain>
    </source>
</reference>
<sequence>MATKSQKPQSALDAGYEAGMQADVEPSDYDMSFFEPDYRLGFVVGHSTAESIRRASPMAAAVMAADLGPRYNVPLDVLLEQLELPDDLCGIVEEAYEPGDPDDDESEEDDLA</sequence>
<evidence type="ECO:0000313" key="1">
    <source>
        <dbReference type="EMBL" id="MET1478151.1"/>
    </source>
</evidence>
<dbReference type="EMBL" id="JBEWCH010000025">
    <property type="protein sequence ID" value="MET1478151.1"/>
    <property type="molecule type" value="Genomic_DNA"/>
</dbReference>
<dbReference type="Proteomes" id="UP001548587">
    <property type="component" value="Unassembled WGS sequence"/>
</dbReference>
<protein>
    <submittedName>
        <fullName evidence="1">DUF2623 domain-containing protein</fullName>
    </submittedName>
</protein>
<gene>
    <name evidence="1" type="ORF">ABXL37_28270</name>
</gene>
<organism evidence="1 2">
    <name type="scientific">Burkholderia sola</name>
    <dbReference type="NCBI Taxonomy" id="2843302"/>
    <lineage>
        <taxon>Bacteria</taxon>
        <taxon>Pseudomonadati</taxon>
        <taxon>Pseudomonadota</taxon>
        <taxon>Betaproteobacteria</taxon>
        <taxon>Burkholderiales</taxon>
        <taxon>Burkholderiaceae</taxon>
        <taxon>Burkholderia</taxon>
        <taxon>Burkholderia cepacia complex</taxon>
    </lineage>
</organism>